<evidence type="ECO:0000256" key="5">
    <source>
        <dbReference type="ARBA" id="ARBA00022723"/>
    </source>
</evidence>
<evidence type="ECO:0000313" key="15">
    <source>
        <dbReference type="EMBL" id="KAE8707792.1"/>
    </source>
</evidence>
<evidence type="ECO:0000256" key="9">
    <source>
        <dbReference type="ARBA" id="ARBA00023211"/>
    </source>
</evidence>
<evidence type="ECO:0000256" key="13">
    <source>
        <dbReference type="RuleBase" id="RU366015"/>
    </source>
</evidence>
<evidence type="ECO:0000256" key="4">
    <source>
        <dbReference type="ARBA" id="ARBA00022525"/>
    </source>
</evidence>
<keyword evidence="9 10" id="KW-0464">Manganese</keyword>
<dbReference type="PANTHER" id="PTHR31238">
    <property type="entry name" value="GERMIN-LIKE PROTEIN SUBFAMILY 3 MEMBER 3"/>
    <property type="match status" value="1"/>
</dbReference>
<dbReference type="InterPro" id="IPR019780">
    <property type="entry name" value="Germin_Mn-BS"/>
</dbReference>
<protein>
    <recommendedName>
        <fullName evidence="13">Germin-like protein</fullName>
    </recommendedName>
</protein>
<gene>
    <name evidence="15" type="ORF">F3Y22_tig00110374pilonHSYRG00052</name>
</gene>
<dbReference type="EMBL" id="VEPZ02000959">
    <property type="protein sequence ID" value="KAE8707792.1"/>
    <property type="molecule type" value="Genomic_DNA"/>
</dbReference>
<evidence type="ECO:0000256" key="7">
    <source>
        <dbReference type="ARBA" id="ARBA00023157"/>
    </source>
</evidence>
<name>A0A6A3AXX6_HIBSY</name>
<evidence type="ECO:0000256" key="3">
    <source>
        <dbReference type="ARBA" id="ARBA00022523"/>
    </source>
</evidence>
<evidence type="ECO:0000256" key="2">
    <source>
        <dbReference type="ARBA" id="ARBA00007456"/>
    </source>
</evidence>
<dbReference type="InterPro" id="IPR001929">
    <property type="entry name" value="Germin"/>
</dbReference>
<proteinExistence type="inferred from homology"/>
<dbReference type="CDD" id="cd02241">
    <property type="entry name" value="cupin_OxOx"/>
    <property type="match status" value="1"/>
</dbReference>
<feature type="binding site" evidence="11">
    <location>
        <position position="160"/>
    </location>
    <ligand>
        <name>Mn(2+)</name>
        <dbReference type="ChEBI" id="CHEBI:29035"/>
    </ligand>
</feature>
<dbReference type="SMART" id="SM00835">
    <property type="entry name" value="Cupin_1"/>
    <property type="match status" value="1"/>
</dbReference>
<evidence type="ECO:0000256" key="11">
    <source>
        <dbReference type="PIRSR" id="PIRSR601929-2"/>
    </source>
</evidence>
<feature type="binding site" evidence="10">
    <location>
        <position position="109"/>
    </location>
    <ligand>
        <name>oxalate</name>
        <dbReference type="ChEBI" id="CHEBI:30623"/>
    </ligand>
</feature>
<accession>A0A6A3AXX6</accession>
<feature type="binding site" evidence="11">
    <location>
        <position position="114"/>
    </location>
    <ligand>
        <name>Mn(2+)</name>
        <dbReference type="ChEBI" id="CHEBI:29035"/>
    </ligand>
</feature>
<evidence type="ECO:0000313" key="16">
    <source>
        <dbReference type="Proteomes" id="UP000436088"/>
    </source>
</evidence>
<feature type="signal peptide" evidence="13">
    <location>
        <begin position="1"/>
        <end position="24"/>
    </location>
</feature>
<organism evidence="15 16">
    <name type="scientific">Hibiscus syriacus</name>
    <name type="common">Rose of Sharon</name>
    <dbReference type="NCBI Taxonomy" id="106335"/>
    <lineage>
        <taxon>Eukaryota</taxon>
        <taxon>Viridiplantae</taxon>
        <taxon>Streptophyta</taxon>
        <taxon>Embryophyta</taxon>
        <taxon>Tracheophyta</taxon>
        <taxon>Spermatophyta</taxon>
        <taxon>Magnoliopsida</taxon>
        <taxon>eudicotyledons</taxon>
        <taxon>Gunneridae</taxon>
        <taxon>Pentapetalae</taxon>
        <taxon>rosids</taxon>
        <taxon>malvids</taxon>
        <taxon>Malvales</taxon>
        <taxon>Malvaceae</taxon>
        <taxon>Malvoideae</taxon>
        <taxon>Hibiscus</taxon>
    </lineage>
</organism>
<dbReference type="GO" id="GO:0030145">
    <property type="term" value="F:manganese ion binding"/>
    <property type="evidence" value="ECO:0007669"/>
    <property type="project" value="UniProtKB-UniRule"/>
</dbReference>
<comment type="similarity">
    <text evidence="2 13">Belongs to the germin family.</text>
</comment>
<sequence>MEGLEIIQAFFILSLASSLAFAFASDPSPLQDFCEADPNGSVSVNGKVCKGAKLARAGDFYFSGLHIRKNTSNSAGLIVTPVNVAQIPGLNTLGISMVRVDYAPNGGLNPPHTHPRASEILVVMEGSLHVGFVTLNPENRLITKVLYPGDVFVVPQGLTHYQ</sequence>
<evidence type="ECO:0000256" key="10">
    <source>
        <dbReference type="PIRSR" id="PIRSR601929-1"/>
    </source>
</evidence>
<dbReference type="InterPro" id="IPR011051">
    <property type="entry name" value="RmlC_Cupin_sf"/>
</dbReference>
<feature type="chain" id="PRO_5025710150" description="Germin-like protein" evidence="13">
    <location>
        <begin position="25"/>
        <end position="162"/>
    </location>
</feature>
<reference evidence="15" key="1">
    <citation type="submission" date="2019-09" db="EMBL/GenBank/DDBJ databases">
        <title>Draft genome information of white flower Hibiscus syriacus.</title>
        <authorList>
            <person name="Kim Y.-M."/>
        </authorList>
    </citation>
    <scope>NUCLEOTIDE SEQUENCE [LARGE SCALE GENOMIC DNA]</scope>
    <source>
        <strain evidence="15">YM2019G1</strain>
    </source>
</reference>
<dbReference type="Proteomes" id="UP000436088">
    <property type="component" value="Unassembled WGS sequence"/>
</dbReference>
<keyword evidence="6 13" id="KW-0732">Signal</keyword>
<feature type="domain" description="Cupin type-1" evidence="14">
    <location>
        <begin position="63"/>
        <end position="162"/>
    </location>
</feature>
<evidence type="ECO:0000256" key="1">
    <source>
        <dbReference type="ARBA" id="ARBA00004271"/>
    </source>
</evidence>
<comment type="subcellular location">
    <subcellularLocation>
        <location evidence="1 13">Secreted</location>
        <location evidence="1 13">Extracellular space</location>
        <location evidence="1 13">Apoplast</location>
    </subcellularLocation>
</comment>
<feature type="binding site" evidence="10">
    <location>
        <position position="119"/>
    </location>
    <ligand>
        <name>oxalate</name>
        <dbReference type="ChEBI" id="CHEBI:30623"/>
    </ligand>
</feature>
<keyword evidence="5 10" id="KW-0479">Metal-binding</keyword>
<keyword evidence="8" id="KW-0325">Glycoprotein</keyword>
<dbReference type="AlphaFoldDB" id="A0A6A3AXX6"/>
<dbReference type="Gene3D" id="2.60.120.10">
    <property type="entry name" value="Jelly Rolls"/>
    <property type="match status" value="1"/>
</dbReference>
<dbReference type="PRINTS" id="PR00325">
    <property type="entry name" value="GERMIN"/>
</dbReference>
<dbReference type="Pfam" id="PF00190">
    <property type="entry name" value="Cupin_1"/>
    <property type="match status" value="1"/>
</dbReference>
<evidence type="ECO:0000256" key="12">
    <source>
        <dbReference type="PIRSR" id="PIRSR601929-3"/>
    </source>
</evidence>
<dbReference type="PROSITE" id="PS00725">
    <property type="entry name" value="GERMIN"/>
    <property type="match status" value="1"/>
</dbReference>
<dbReference type="SUPFAM" id="SSF51182">
    <property type="entry name" value="RmlC-like cupins"/>
    <property type="match status" value="1"/>
</dbReference>
<dbReference type="InterPro" id="IPR006045">
    <property type="entry name" value="Cupin_1"/>
</dbReference>
<feature type="disulfide bond" evidence="12">
    <location>
        <begin position="34"/>
        <end position="49"/>
    </location>
</feature>
<keyword evidence="3 13" id="KW-0052">Apoplast</keyword>
<feature type="binding site" evidence="10">
    <location>
        <position position="114"/>
    </location>
    <ligand>
        <name>oxalate</name>
        <dbReference type="ChEBI" id="CHEBI:30623"/>
    </ligand>
</feature>
<evidence type="ECO:0000259" key="14">
    <source>
        <dbReference type="SMART" id="SM00835"/>
    </source>
</evidence>
<dbReference type="InterPro" id="IPR014710">
    <property type="entry name" value="RmlC-like_jellyroll"/>
</dbReference>
<keyword evidence="7 12" id="KW-1015">Disulfide bond</keyword>
<keyword evidence="16" id="KW-1185">Reference proteome</keyword>
<feature type="binding site" evidence="11">
    <location>
        <position position="112"/>
    </location>
    <ligand>
        <name>Mn(2+)</name>
        <dbReference type="ChEBI" id="CHEBI:29035"/>
    </ligand>
</feature>
<evidence type="ECO:0000256" key="6">
    <source>
        <dbReference type="ARBA" id="ARBA00022729"/>
    </source>
</evidence>
<evidence type="ECO:0000256" key="8">
    <source>
        <dbReference type="ARBA" id="ARBA00023180"/>
    </source>
</evidence>
<keyword evidence="4 13" id="KW-0964">Secreted</keyword>
<dbReference type="GO" id="GO:0048046">
    <property type="term" value="C:apoplast"/>
    <property type="evidence" value="ECO:0007669"/>
    <property type="project" value="UniProtKB-SubCell"/>
</dbReference>
<comment type="caution">
    <text evidence="15">The sequence shown here is derived from an EMBL/GenBank/DDBJ whole genome shotgun (WGS) entry which is preliminary data.</text>
</comment>
<feature type="binding site" evidence="11">
    <location>
        <position position="119"/>
    </location>
    <ligand>
        <name>Mn(2+)</name>
        <dbReference type="ChEBI" id="CHEBI:29035"/>
    </ligand>
</feature>